<feature type="coiled-coil region" evidence="1">
    <location>
        <begin position="264"/>
        <end position="332"/>
    </location>
</feature>
<protein>
    <submittedName>
        <fullName evidence="3">Uncharacterized protein</fullName>
    </submittedName>
</protein>
<feature type="coiled-coil region" evidence="1">
    <location>
        <begin position="79"/>
        <end position="210"/>
    </location>
</feature>
<feature type="compositionally biased region" description="Basic and acidic residues" evidence="2">
    <location>
        <begin position="379"/>
        <end position="388"/>
    </location>
</feature>
<evidence type="ECO:0000256" key="2">
    <source>
        <dbReference type="SAM" id="MobiDB-lite"/>
    </source>
</evidence>
<evidence type="ECO:0000313" key="3">
    <source>
        <dbReference type="EMBL" id="CAG9318312.1"/>
    </source>
</evidence>
<name>A0AAU9J2Z0_9CILI</name>
<feature type="region of interest" description="Disordered" evidence="2">
    <location>
        <begin position="359"/>
        <end position="427"/>
    </location>
</feature>
<reference evidence="3" key="1">
    <citation type="submission" date="2021-09" db="EMBL/GenBank/DDBJ databases">
        <authorList>
            <consortium name="AG Swart"/>
            <person name="Singh M."/>
            <person name="Singh A."/>
            <person name="Seah K."/>
            <person name="Emmerich C."/>
        </authorList>
    </citation>
    <scope>NUCLEOTIDE SEQUENCE</scope>
    <source>
        <strain evidence="3">ATCC30299</strain>
    </source>
</reference>
<keyword evidence="1" id="KW-0175">Coiled coil</keyword>
<keyword evidence="4" id="KW-1185">Reference proteome</keyword>
<accession>A0AAU9J2Z0</accession>
<comment type="caution">
    <text evidence="3">The sequence shown here is derived from an EMBL/GenBank/DDBJ whole genome shotgun (WGS) entry which is preliminary data.</text>
</comment>
<proteinExistence type="predicted"/>
<evidence type="ECO:0000313" key="4">
    <source>
        <dbReference type="Proteomes" id="UP001162131"/>
    </source>
</evidence>
<dbReference type="Proteomes" id="UP001162131">
    <property type="component" value="Unassembled WGS sequence"/>
</dbReference>
<feature type="compositionally biased region" description="Basic and acidic residues" evidence="2">
    <location>
        <begin position="409"/>
        <end position="427"/>
    </location>
</feature>
<dbReference type="AlphaFoldDB" id="A0AAU9J2Z0"/>
<dbReference type="EMBL" id="CAJZBQ010000020">
    <property type="protein sequence ID" value="CAG9318312.1"/>
    <property type="molecule type" value="Genomic_DNA"/>
</dbReference>
<gene>
    <name evidence="3" type="ORF">BSTOLATCC_MIC20786</name>
</gene>
<feature type="compositionally biased region" description="Polar residues" evidence="2">
    <location>
        <begin position="365"/>
        <end position="375"/>
    </location>
</feature>
<sequence length="512" mass="60268">MNKSELRQYFKEKYSEIDIKEGIIKISSNAIKSSATSIFSKIVSRHLKISDNQKDMSALIAKMTSKTDPIESTILEHRLKEALRLKNELASKLEQVDESINALSTIVPTKVEKSEKKHIGKAIKEEEKWQEEEKLEQAQELAKTLRKQQKLRQKRLEERQRLLEEKIRNEEEVENYEKELEQEKRAEERRRKLEEVQEKAQERRAYLENLKWDLHGAPVQKRLYQKMQEEFEVKVLMPELEKRKEELAKKRMLPITKEEIMHHAKEYQSRVQNEKEIRERFRKENTSSIKTSPRTKAMQTILEADEQEKLKKTKEEIERKELLNKKKRYAELIKQLYPPEIDQLKKKEMEMIKERLAMPGRIRHSQTPSMKSTIFTAKDTSRDGEKSSCSESTSTPKRMKSISPLKPPPAEKKEKNSKSPDYLSTRREINKKLEKELMESKLEDIKISADLTPSDAKKQAHNLETLSKRHEIMLKHNVNKFDLSAIDAEEKVNNMILESVKAKLSLVSANTQ</sequence>
<organism evidence="3 4">
    <name type="scientific">Blepharisma stoltei</name>
    <dbReference type="NCBI Taxonomy" id="1481888"/>
    <lineage>
        <taxon>Eukaryota</taxon>
        <taxon>Sar</taxon>
        <taxon>Alveolata</taxon>
        <taxon>Ciliophora</taxon>
        <taxon>Postciliodesmatophora</taxon>
        <taxon>Heterotrichea</taxon>
        <taxon>Heterotrichida</taxon>
        <taxon>Blepharismidae</taxon>
        <taxon>Blepharisma</taxon>
    </lineage>
</organism>
<evidence type="ECO:0000256" key="1">
    <source>
        <dbReference type="SAM" id="Coils"/>
    </source>
</evidence>